<proteinExistence type="predicted"/>
<organism evidence="2 3">
    <name type="scientific">Ajellomyces capsulatus (strain H88)</name>
    <name type="common">Darling's disease fungus</name>
    <name type="synonym">Histoplasma capsulatum</name>
    <dbReference type="NCBI Taxonomy" id="544711"/>
    <lineage>
        <taxon>Eukaryota</taxon>
        <taxon>Fungi</taxon>
        <taxon>Dikarya</taxon>
        <taxon>Ascomycota</taxon>
        <taxon>Pezizomycotina</taxon>
        <taxon>Eurotiomycetes</taxon>
        <taxon>Eurotiomycetidae</taxon>
        <taxon>Onygenales</taxon>
        <taxon>Ajellomycetaceae</taxon>
        <taxon>Histoplasma</taxon>
    </lineage>
</organism>
<dbReference type="EMBL" id="CP069103">
    <property type="protein sequence ID" value="QSS52737.1"/>
    <property type="molecule type" value="Genomic_DNA"/>
</dbReference>
<feature type="compositionally biased region" description="Basic and acidic residues" evidence="1">
    <location>
        <begin position="111"/>
        <end position="124"/>
    </location>
</feature>
<accession>A0A8A1LLN0</accession>
<dbReference type="AlphaFoldDB" id="A0A8A1LLN0"/>
<feature type="region of interest" description="Disordered" evidence="1">
    <location>
        <begin position="27"/>
        <end position="104"/>
    </location>
</feature>
<feature type="compositionally biased region" description="Basic residues" evidence="1">
    <location>
        <begin position="81"/>
        <end position="94"/>
    </location>
</feature>
<dbReference type="Proteomes" id="UP000663419">
    <property type="component" value="Chromosome 2"/>
</dbReference>
<protein>
    <submittedName>
        <fullName evidence="2">Uncharacterized protein</fullName>
    </submittedName>
</protein>
<dbReference type="VEuPathDB" id="FungiDB:I7I53_08465"/>
<gene>
    <name evidence="2" type="ORF">I7I53_08465</name>
</gene>
<name>A0A8A1LLN0_AJEC8</name>
<evidence type="ECO:0000256" key="1">
    <source>
        <dbReference type="SAM" id="MobiDB-lite"/>
    </source>
</evidence>
<feature type="region of interest" description="Disordered" evidence="1">
    <location>
        <begin position="109"/>
        <end position="128"/>
    </location>
</feature>
<evidence type="ECO:0000313" key="2">
    <source>
        <dbReference type="EMBL" id="QSS52737.1"/>
    </source>
</evidence>
<evidence type="ECO:0000313" key="3">
    <source>
        <dbReference type="Proteomes" id="UP000663419"/>
    </source>
</evidence>
<sequence length="192" mass="22363">MELPCQAKLRKRIPTTPLAWTLVNQPRWTGTRPRRSAHPKRELPRQLTPRKMPTALQKAREISTSAPMQPRMPTKREKMNLRQKNRKPMPHRPRQQVDPTPALRKMAIRRGVQEDQRRAGQERNRKGKPLSLARLRELEAELGVVFRHRNNCYVLHTGNVANILSFCGFQRTPSILVLPNPTCRWPCLVVEL</sequence>
<reference evidence="2" key="1">
    <citation type="submission" date="2021-01" db="EMBL/GenBank/DDBJ databases">
        <title>Chromosome-level genome assembly of a human fungal pathogen reveals clustering of transcriptionally co-regulated genes.</title>
        <authorList>
            <person name="Voorhies M."/>
            <person name="Cohen S."/>
            <person name="Shea T.P."/>
            <person name="Petrus S."/>
            <person name="Munoz J.F."/>
            <person name="Poplawski S."/>
            <person name="Goldman W.E."/>
            <person name="Michael T."/>
            <person name="Cuomo C.A."/>
            <person name="Sil A."/>
            <person name="Beyhan S."/>
        </authorList>
    </citation>
    <scope>NUCLEOTIDE SEQUENCE</scope>
    <source>
        <strain evidence="2">H88</strain>
    </source>
</reference>